<name>A0A835LZD3_9MAGN</name>
<dbReference type="AlphaFoldDB" id="A0A835LZD3"/>
<comment type="caution">
    <text evidence="1">The sequence shown here is derived from an EMBL/GenBank/DDBJ whole genome shotgun (WGS) entry which is preliminary data.</text>
</comment>
<proteinExistence type="predicted"/>
<organism evidence="1 2">
    <name type="scientific">Coptis chinensis</name>
    <dbReference type="NCBI Taxonomy" id="261450"/>
    <lineage>
        <taxon>Eukaryota</taxon>
        <taxon>Viridiplantae</taxon>
        <taxon>Streptophyta</taxon>
        <taxon>Embryophyta</taxon>
        <taxon>Tracheophyta</taxon>
        <taxon>Spermatophyta</taxon>
        <taxon>Magnoliopsida</taxon>
        <taxon>Ranunculales</taxon>
        <taxon>Ranunculaceae</taxon>
        <taxon>Coptidoideae</taxon>
        <taxon>Coptis</taxon>
    </lineage>
</organism>
<gene>
    <name evidence="1" type="ORF">IFM89_005951</name>
</gene>
<protein>
    <submittedName>
        <fullName evidence="1">Uncharacterized protein</fullName>
    </submittedName>
</protein>
<evidence type="ECO:0000313" key="2">
    <source>
        <dbReference type="Proteomes" id="UP000631114"/>
    </source>
</evidence>
<accession>A0A835LZD3</accession>
<evidence type="ECO:0000313" key="1">
    <source>
        <dbReference type="EMBL" id="KAF9613180.1"/>
    </source>
</evidence>
<dbReference type="EMBL" id="JADFTS010000003">
    <property type="protein sequence ID" value="KAF9613180.1"/>
    <property type="molecule type" value="Genomic_DNA"/>
</dbReference>
<dbReference type="Proteomes" id="UP000631114">
    <property type="component" value="Unassembled WGS sequence"/>
</dbReference>
<reference evidence="1 2" key="1">
    <citation type="submission" date="2020-10" db="EMBL/GenBank/DDBJ databases">
        <title>The Coptis chinensis genome and diversification of protoberbering-type alkaloids.</title>
        <authorList>
            <person name="Wang B."/>
            <person name="Shu S."/>
            <person name="Song C."/>
            <person name="Liu Y."/>
        </authorList>
    </citation>
    <scope>NUCLEOTIDE SEQUENCE [LARGE SCALE GENOMIC DNA]</scope>
    <source>
        <strain evidence="1">HL-2020</strain>
        <tissue evidence="1">Leaf</tissue>
    </source>
</reference>
<sequence>MEAAITSDDVVRTGGFGDIDDIGSFFLWQAIQRTVRLLFVRLEMMRNHKEKQTNRVGKTWTSLLHLEFLQPLVQ</sequence>
<keyword evidence="2" id="KW-1185">Reference proteome</keyword>